<gene>
    <name evidence="1" type="ORF">NM688_g2841</name>
</gene>
<keyword evidence="2" id="KW-1185">Reference proteome</keyword>
<evidence type="ECO:0000313" key="2">
    <source>
        <dbReference type="Proteomes" id="UP001148662"/>
    </source>
</evidence>
<dbReference type="EMBL" id="JANHOG010000381">
    <property type="protein sequence ID" value="KAJ3554943.1"/>
    <property type="molecule type" value="Genomic_DNA"/>
</dbReference>
<name>A0ACC1T7U7_9APHY</name>
<evidence type="ECO:0000313" key="1">
    <source>
        <dbReference type="EMBL" id="KAJ3554943.1"/>
    </source>
</evidence>
<comment type="caution">
    <text evidence="1">The sequence shown here is derived from an EMBL/GenBank/DDBJ whole genome shotgun (WGS) entry which is preliminary data.</text>
</comment>
<dbReference type="Proteomes" id="UP001148662">
    <property type="component" value="Unassembled WGS sequence"/>
</dbReference>
<sequence length="528" mass="58670">MYEKRNQDFHDISRRLVFDSGIPEHDLSYTPGAEYAIPNVPLNIFQSDALFWMGDFPTATLDLNYRLNLTDADVRSLMSEGAEENIPLMLEFDQLTLAARAQKAFEHFVEFPITHLPSYRFNSAALSDGLGYDLKRKPAWTDRILYMSTPASSALQTAYTSHPEISMSDHKPVSADFEIRIPTVDSDELEAMVHNLWKEVSNSEESEEHPNLNVEIPIVDFGKIGYKDPQSRTVHVSNTGNIASAFRFIPLAPGAPIHPDWLQIEPKAGLLLPGEHADIVFSAEVNAASAWQLNLDDGLLEVTLILHTALGKDHFLTVTAQYVRMPGPVRKLDNQELLPEEDAASAPKEIMRLINWLMAEATSVDSLFVSPGDPKSIATIRECLDNGSEFPVPSVATHDIFSLSVAQALLELLDSLPEPVVPCAVHAACMRVSNRDEAFELLNQFPSASVNVWISVTSFLHFISQQGTMEKKAERLAAIFAPVLLRDDFDAAPVSPVGKRRFVLFFIAQKITTATYAICTGAEEMLQY</sequence>
<accession>A0ACC1T7U7</accession>
<reference evidence="1" key="1">
    <citation type="submission" date="2022-07" db="EMBL/GenBank/DDBJ databases">
        <title>Genome Sequence of Phlebia brevispora.</title>
        <authorList>
            <person name="Buettner E."/>
        </authorList>
    </citation>
    <scope>NUCLEOTIDE SEQUENCE</scope>
    <source>
        <strain evidence="1">MPL23</strain>
    </source>
</reference>
<protein>
    <submittedName>
        <fullName evidence="1">Uncharacterized protein</fullName>
    </submittedName>
</protein>
<proteinExistence type="predicted"/>
<organism evidence="1 2">
    <name type="scientific">Phlebia brevispora</name>
    <dbReference type="NCBI Taxonomy" id="194682"/>
    <lineage>
        <taxon>Eukaryota</taxon>
        <taxon>Fungi</taxon>
        <taxon>Dikarya</taxon>
        <taxon>Basidiomycota</taxon>
        <taxon>Agaricomycotina</taxon>
        <taxon>Agaricomycetes</taxon>
        <taxon>Polyporales</taxon>
        <taxon>Meruliaceae</taxon>
        <taxon>Phlebia</taxon>
    </lineage>
</organism>